<organism evidence="1 2">
    <name type="scientific">Eucalyptus globulus</name>
    <name type="common">Tasmanian blue gum</name>
    <dbReference type="NCBI Taxonomy" id="34317"/>
    <lineage>
        <taxon>Eukaryota</taxon>
        <taxon>Viridiplantae</taxon>
        <taxon>Streptophyta</taxon>
        <taxon>Embryophyta</taxon>
        <taxon>Tracheophyta</taxon>
        <taxon>Spermatophyta</taxon>
        <taxon>Magnoliopsida</taxon>
        <taxon>eudicotyledons</taxon>
        <taxon>Gunneridae</taxon>
        <taxon>Pentapetalae</taxon>
        <taxon>rosids</taxon>
        <taxon>malvids</taxon>
        <taxon>Myrtales</taxon>
        <taxon>Myrtaceae</taxon>
        <taxon>Myrtoideae</taxon>
        <taxon>Eucalypteae</taxon>
        <taxon>Eucalyptus</taxon>
    </lineage>
</organism>
<reference evidence="1 2" key="1">
    <citation type="submission" date="2024-11" db="EMBL/GenBank/DDBJ databases">
        <title>Chromosome-level genome assembly of Eucalyptus globulus Labill. provides insights into its genome evolution.</title>
        <authorList>
            <person name="Li X."/>
        </authorList>
    </citation>
    <scope>NUCLEOTIDE SEQUENCE [LARGE SCALE GENOMIC DNA]</scope>
    <source>
        <strain evidence="1">CL2024</strain>
        <tissue evidence="1">Fresh tender leaves</tissue>
    </source>
</reference>
<dbReference type="Proteomes" id="UP001634007">
    <property type="component" value="Unassembled WGS sequence"/>
</dbReference>
<dbReference type="InterPro" id="IPR053249">
    <property type="entry name" value="LFS"/>
</dbReference>
<dbReference type="SUPFAM" id="SSF55961">
    <property type="entry name" value="Bet v1-like"/>
    <property type="match status" value="1"/>
</dbReference>
<gene>
    <name evidence="1" type="ORF">ACJRO7_016227</name>
</gene>
<dbReference type="PANTHER" id="PTHR33789:SF3">
    <property type="entry name" value="LACHRYMATORY-FACTOR SYNTHASE-LIKE"/>
    <property type="match status" value="1"/>
</dbReference>
<dbReference type="InterPro" id="IPR023393">
    <property type="entry name" value="START-like_dom_sf"/>
</dbReference>
<dbReference type="EMBL" id="JBJKBG010000003">
    <property type="protein sequence ID" value="KAL3747408.1"/>
    <property type="molecule type" value="Genomic_DNA"/>
</dbReference>
<name>A0ABD3L6G0_EUCGL</name>
<keyword evidence="2" id="KW-1185">Reference proteome</keyword>
<proteinExistence type="predicted"/>
<dbReference type="AlphaFoldDB" id="A0ABD3L6G0"/>
<dbReference type="CDD" id="cd07821">
    <property type="entry name" value="PYR_PYL_RCAR_like"/>
    <property type="match status" value="1"/>
</dbReference>
<dbReference type="PANTHER" id="PTHR33789">
    <property type="entry name" value="LACHRYMATORY-FACTOR SYNTHASE"/>
    <property type="match status" value="1"/>
</dbReference>
<protein>
    <recommendedName>
        <fullName evidence="3">Lachrymatory-factor synthase</fullName>
    </recommendedName>
</protein>
<evidence type="ECO:0000313" key="1">
    <source>
        <dbReference type="EMBL" id="KAL3747408.1"/>
    </source>
</evidence>
<dbReference type="Gene3D" id="3.30.530.20">
    <property type="match status" value="1"/>
</dbReference>
<evidence type="ECO:0008006" key="3">
    <source>
        <dbReference type="Google" id="ProtNLM"/>
    </source>
</evidence>
<dbReference type="InterPro" id="IPR019587">
    <property type="entry name" value="Polyketide_cyclase/dehydratase"/>
</dbReference>
<comment type="caution">
    <text evidence="1">The sequence shown here is derived from an EMBL/GenBank/DDBJ whole genome shotgun (WGS) entry which is preliminary data.</text>
</comment>
<sequence length="179" mass="20013">MESANIDHVTSEMNQTQPKWQGQSCADLAGPKADQMWPFVEDFFGLKRWFPTLTACTGVEGVPGQPGCIRYCAGFNNAPFDRAIGQAKTSTLYWAKEKLLSIDPVAKTLSYTIIDSNIGFNSYVATGRVVSKEEGCCIMWRYEVEPVNGWKHEDLDQWFESALQVMARSMEKALLGQAN</sequence>
<accession>A0ABD3L6G0</accession>
<dbReference type="GO" id="GO:0004864">
    <property type="term" value="F:protein phosphatase inhibitor activity"/>
    <property type="evidence" value="ECO:0007669"/>
    <property type="project" value="UniProtKB-ARBA"/>
</dbReference>
<dbReference type="Pfam" id="PF10604">
    <property type="entry name" value="Polyketide_cyc2"/>
    <property type="match status" value="1"/>
</dbReference>
<evidence type="ECO:0000313" key="2">
    <source>
        <dbReference type="Proteomes" id="UP001634007"/>
    </source>
</evidence>